<keyword evidence="1" id="KW-0812">Transmembrane</keyword>
<feature type="transmembrane region" description="Helical" evidence="1">
    <location>
        <begin position="94"/>
        <end position="113"/>
    </location>
</feature>
<dbReference type="OrthoDB" id="10555153at2759"/>
<keyword evidence="1" id="KW-0472">Membrane</keyword>
<evidence type="ECO:0008006" key="4">
    <source>
        <dbReference type="Google" id="ProtNLM"/>
    </source>
</evidence>
<accession>A0A813XYM9</accession>
<dbReference type="AlphaFoldDB" id="A0A813XYM9"/>
<feature type="transmembrane region" description="Helical" evidence="1">
    <location>
        <begin position="20"/>
        <end position="39"/>
    </location>
</feature>
<evidence type="ECO:0000256" key="1">
    <source>
        <dbReference type="SAM" id="Phobius"/>
    </source>
</evidence>
<dbReference type="Proteomes" id="UP000663879">
    <property type="component" value="Unassembled WGS sequence"/>
</dbReference>
<evidence type="ECO:0000313" key="3">
    <source>
        <dbReference type="Proteomes" id="UP000663879"/>
    </source>
</evidence>
<feature type="transmembrane region" description="Helical" evidence="1">
    <location>
        <begin position="148"/>
        <end position="174"/>
    </location>
</feature>
<evidence type="ECO:0000313" key="2">
    <source>
        <dbReference type="EMBL" id="CAF0877727.1"/>
    </source>
</evidence>
<proteinExistence type="predicted"/>
<dbReference type="EMBL" id="CAJNOC010001603">
    <property type="protein sequence ID" value="CAF0877727.1"/>
    <property type="molecule type" value="Genomic_DNA"/>
</dbReference>
<gene>
    <name evidence="2" type="ORF">OXX778_LOCUS10256</name>
</gene>
<keyword evidence="3" id="KW-1185">Reference proteome</keyword>
<sequence length="188" mass="21281">MFIKKFIPKILLNYDKEYMFIRLGFVRLFIILMLLGGWIAATAAPTNNDIDTKAPKVAYLIFGIIGFLVSIFIFIFNFYNIIKMDIFVDIPWEIIFLGLDFVFMCALFGTSIGCSAAEANSRDKVIRKTVNGTSTQIITYDEVNKGTFATAAVFGFLASISYFILVCISVNRFLKIRKKNKQQNSPST</sequence>
<keyword evidence="1" id="KW-1133">Transmembrane helix</keyword>
<comment type="caution">
    <text evidence="2">The sequence shown here is derived from an EMBL/GenBank/DDBJ whole genome shotgun (WGS) entry which is preliminary data.</text>
</comment>
<name>A0A813XYM9_9BILA</name>
<reference evidence="2" key="1">
    <citation type="submission" date="2021-02" db="EMBL/GenBank/DDBJ databases">
        <authorList>
            <person name="Nowell W R."/>
        </authorList>
    </citation>
    <scope>NUCLEOTIDE SEQUENCE</scope>
    <source>
        <strain evidence="2">Ploen Becks lab</strain>
    </source>
</reference>
<organism evidence="2 3">
    <name type="scientific">Brachionus calyciflorus</name>
    <dbReference type="NCBI Taxonomy" id="104777"/>
    <lineage>
        <taxon>Eukaryota</taxon>
        <taxon>Metazoa</taxon>
        <taxon>Spiralia</taxon>
        <taxon>Gnathifera</taxon>
        <taxon>Rotifera</taxon>
        <taxon>Eurotatoria</taxon>
        <taxon>Monogononta</taxon>
        <taxon>Pseudotrocha</taxon>
        <taxon>Ploima</taxon>
        <taxon>Brachionidae</taxon>
        <taxon>Brachionus</taxon>
    </lineage>
</organism>
<protein>
    <recommendedName>
        <fullName evidence="4">MARVEL domain-containing protein</fullName>
    </recommendedName>
</protein>
<feature type="transmembrane region" description="Helical" evidence="1">
    <location>
        <begin position="59"/>
        <end position="82"/>
    </location>
</feature>